<dbReference type="InterPro" id="IPR001387">
    <property type="entry name" value="Cro/C1-type_HTH"/>
</dbReference>
<dbReference type="SUPFAM" id="SSF47413">
    <property type="entry name" value="lambda repressor-like DNA-binding domains"/>
    <property type="match status" value="1"/>
</dbReference>
<organism evidence="2 3">
    <name type="scientific">Lactobacillus intestinalis</name>
    <dbReference type="NCBI Taxonomy" id="151781"/>
    <lineage>
        <taxon>Bacteria</taxon>
        <taxon>Bacillati</taxon>
        <taxon>Bacillota</taxon>
        <taxon>Bacilli</taxon>
        <taxon>Lactobacillales</taxon>
        <taxon>Lactobacillaceae</taxon>
        <taxon>Lactobacillus</taxon>
    </lineage>
</organism>
<dbReference type="PANTHER" id="PTHR37038">
    <property type="entry name" value="TRANSCRIPTIONAL REGULATOR-RELATED"/>
    <property type="match status" value="1"/>
</dbReference>
<dbReference type="InterPro" id="IPR053163">
    <property type="entry name" value="HTH-type_regulator_Rgg"/>
</dbReference>
<protein>
    <submittedName>
        <fullName evidence="2">XRE family transcriptional regulator</fullName>
    </submittedName>
</protein>
<dbReference type="Pfam" id="PF01381">
    <property type="entry name" value="HTH_3"/>
    <property type="match status" value="1"/>
</dbReference>
<proteinExistence type="predicted"/>
<sequence>MTIGKALKQLRLHAGLTQDQMAAGIISESYYSKVERDIHNIDAKLLIDILRVHGFDVISFFNKIYHQPAKSNPDFEFMTQIDQAKKKKDLEGLNKITREIQNRGGYKPSFYIQVRLELAYAWITHSNNHISPYLKRKVKSVIVDQNWNEQAYYFLSQTMIFFDIDETYHLVDSAFHAYEKNPEKDTFTLQFVALIAVNFLNCCYHQKGRREYVKRVVDFLRELPIDNALGLASILGTYYEALFNEDYKMTETIAEILNRSGYLSMIEDTLESNQNNMCK</sequence>
<name>A0A4S2BKA0_9LACO</name>
<dbReference type="EMBL" id="SRYV01000009">
    <property type="protein sequence ID" value="TGY15277.1"/>
    <property type="molecule type" value="Genomic_DNA"/>
</dbReference>
<reference evidence="2 3" key="1">
    <citation type="submission" date="2019-04" db="EMBL/GenBank/DDBJ databases">
        <title>Microbes associate with the intestines of laboratory mice.</title>
        <authorList>
            <person name="Navarre W."/>
            <person name="Wong E."/>
            <person name="Huang K."/>
            <person name="Tropini C."/>
            <person name="Ng K."/>
            <person name="Yu B."/>
        </authorList>
    </citation>
    <scope>NUCLEOTIDE SEQUENCE [LARGE SCALE GENOMIC DNA]</scope>
    <source>
        <strain evidence="2 3">NM61_E11</strain>
    </source>
</reference>
<dbReference type="InterPro" id="IPR011990">
    <property type="entry name" value="TPR-like_helical_dom_sf"/>
</dbReference>
<gene>
    <name evidence="2" type="ORF">E5351_05555</name>
</gene>
<dbReference type="CDD" id="cd00093">
    <property type="entry name" value="HTH_XRE"/>
    <property type="match status" value="1"/>
</dbReference>
<dbReference type="InterPro" id="IPR010982">
    <property type="entry name" value="Lambda_DNA-bd_dom_sf"/>
</dbReference>
<dbReference type="AlphaFoldDB" id="A0A4S2BKA0"/>
<evidence type="ECO:0000313" key="2">
    <source>
        <dbReference type="EMBL" id="TGY15277.1"/>
    </source>
</evidence>
<evidence type="ECO:0000259" key="1">
    <source>
        <dbReference type="PROSITE" id="PS50943"/>
    </source>
</evidence>
<accession>A0A4S2BKA0</accession>
<feature type="domain" description="HTH cro/C1-type" evidence="1">
    <location>
        <begin position="7"/>
        <end position="60"/>
    </location>
</feature>
<comment type="caution">
    <text evidence="2">The sequence shown here is derived from an EMBL/GenBank/DDBJ whole genome shotgun (WGS) entry which is preliminary data.</text>
</comment>
<dbReference type="SMART" id="SM00530">
    <property type="entry name" value="HTH_XRE"/>
    <property type="match status" value="1"/>
</dbReference>
<dbReference type="GO" id="GO:0003677">
    <property type="term" value="F:DNA binding"/>
    <property type="evidence" value="ECO:0007669"/>
    <property type="project" value="InterPro"/>
</dbReference>
<dbReference type="Gene3D" id="1.25.40.10">
    <property type="entry name" value="Tetratricopeptide repeat domain"/>
    <property type="match status" value="1"/>
</dbReference>
<dbReference type="RefSeq" id="WP_135960521.1">
    <property type="nucleotide sequence ID" value="NZ_SRYV01000009.1"/>
</dbReference>
<evidence type="ECO:0000313" key="3">
    <source>
        <dbReference type="Proteomes" id="UP000309117"/>
    </source>
</evidence>
<dbReference type="Proteomes" id="UP000309117">
    <property type="component" value="Unassembled WGS sequence"/>
</dbReference>
<dbReference type="PROSITE" id="PS50943">
    <property type="entry name" value="HTH_CROC1"/>
    <property type="match status" value="1"/>
</dbReference>